<reference evidence="4 5" key="1">
    <citation type="submission" date="2018-11" db="EMBL/GenBank/DDBJ databases">
        <title>Microbial catabolism of amino acid.</title>
        <authorList>
            <person name="Hibi M."/>
            <person name="Ogawa J."/>
        </authorList>
    </citation>
    <scope>NUCLEOTIDE SEQUENCE [LARGE SCALE GENOMIC DNA]</scope>
    <source>
        <strain evidence="4 5">C31-06</strain>
    </source>
</reference>
<dbReference type="Proteomes" id="UP000287519">
    <property type="component" value="Unassembled WGS sequence"/>
</dbReference>
<dbReference type="PANTHER" id="PTHR37042:SF4">
    <property type="entry name" value="OUTER MEMBRANE PROTEIN RV1973"/>
    <property type="match status" value="1"/>
</dbReference>
<gene>
    <name evidence="4" type="ORF">Rhow_005178</name>
</gene>
<dbReference type="RefSeq" id="WP_225858233.1">
    <property type="nucleotide sequence ID" value="NZ_BHYM01000045.1"/>
</dbReference>
<evidence type="ECO:0000256" key="1">
    <source>
        <dbReference type="ARBA" id="ARBA00004370"/>
    </source>
</evidence>
<dbReference type="GO" id="GO:0016020">
    <property type="term" value="C:membrane"/>
    <property type="evidence" value="ECO:0007669"/>
    <property type="project" value="UniProtKB-SubCell"/>
</dbReference>
<feature type="region of interest" description="Disordered" evidence="3">
    <location>
        <begin position="113"/>
        <end position="136"/>
    </location>
</feature>
<evidence type="ECO:0000256" key="2">
    <source>
        <dbReference type="ARBA" id="ARBA00023136"/>
    </source>
</evidence>
<evidence type="ECO:0000313" key="4">
    <source>
        <dbReference type="EMBL" id="GCE41519.1"/>
    </source>
</evidence>
<dbReference type="PANTHER" id="PTHR37042">
    <property type="entry name" value="OUTER MEMBRANE PROTEIN RV1973"/>
    <property type="match status" value="1"/>
</dbReference>
<keyword evidence="5" id="KW-1185">Reference proteome</keyword>
<organism evidence="4 5">
    <name type="scientific">Rhodococcus wratislaviensis</name>
    <name type="common">Tsukamurella wratislaviensis</name>
    <dbReference type="NCBI Taxonomy" id="44752"/>
    <lineage>
        <taxon>Bacteria</taxon>
        <taxon>Bacillati</taxon>
        <taxon>Actinomycetota</taxon>
        <taxon>Actinomycetes</taxon>
        <taxon>Mycobacteriales</taxon>
        <taxon>Nocardiaceae</taxon>
        <taxon>Rhodococcus</taxon>
    </lineage>
</organism>
<evidence type="ECO:0000313" key="5">
    <source>
        <dbReference type="Proteomes" id="UP000287519"/>
    </source>
</evidence>
<keyword evidence="2" id="KW-0472">Membrane</keyword>
<comment type="caution">
    <text evidence="4">The sequence shown here is derived from an EMBL/GenBank/DDBJ whole genome shotgun (WGS) entry which is preliminary data.</text>
</comment>
<accession>A0A402CD50</accession>
<proteinExistence type="predicted"/>
<name>A0A402CD50_RHOWR</name>
<sequence>MGVKAELDHRAVEQRNAADRSLLAFAESAAAELVSTSSDDADSYVQRVLDNATGQWRNDFDVRKASVLDTMKSSETVTVGRAVGSGIERRNDDGSTTVLVAAAVDGTIPAAAPSAHDPAVGAAQPPAGDSAVPATTEPQQYQLRVDVLDVDGQLKLSKVGFVQ</sequence>
<protein>
    <submittedName>
        <fullName evidence="4">Uncharacterized protein</fullName>
    </submittedName>
</protein>
<comment type="subcellular location">
    <subcellularLocation>
        <location evidence="1">Membrane</location>
    </subcellularLocation>
</comment>
<evidence type="ECO:0000256" key="3">
    <source>
        <dbReference type="SAM" id="MobiDB-lite"/>
    </source>
</evidence>
<dbReference type="AlphaFoldDB" id="A0A402CD50"/>
<dbReference type="EMBL" id="BHYM01000045">
    <property type="protein sequence ID" value="GCE41519.1"/>
    <property type="molecule type" value="Genomic_DNA"/>
</dbReference>